<evidence type="ECO:0000259" key="2">
    <source>
        <dbReference type="Pfam" id="PF00668"/>
    </source>
</evidence>
<name>A0A8J4E4A3_9ACTN</name>
<evidence type="ECO:0000313" key="3">
    <source>
        <dbReference type="EMBL" id="GIJ60864.1"/>
    </source>
</evidence>
<feature type="domain" description="Condensation" evidence="2">
    <location>
        <begin position="56"/>
        <end position="485"/>
    </location>
</feature>
<evidence type="ECO:0000256" key="1">
    <source>
        <dbReference type="SAM" id="MobiDB-lite"/>
    </source>
</evidence>
<dbReference type="GO" id="GO:0003824">
    <property type="term" value="F:catalytic activity"/>
    <property type="evidence" value="ECO:0007669"/>
    <property type="project" value="InterPro"/>
</dbReference>
<dbReference type="Gene3D" id="3.30.559.30">
    <property type="entry name" value="Nonribosomal peptide synthetase, condensation domain"/>
    <property type="match status" value="1"/>
</dbReference>
<comment type="caution">
    <text evidence="3">The sequence shown here is derived from an EMBL/GenBank/DDBJ whole genome shotgun (WGS) entry which is preliminary data.</text>
</comment>
<dbReference type="SUPFAM" id="SSF52777">
    <property type="entry name" value="CoA-dependent acyltransferases"/>
    <property type="match status" value="2"/>
</dbReference>
<protein>
    <recommendedName>
        <fullName evidence="2">Condensation domain-containing protein</fullName>
    </recommendedName>
</protein>
<sequence length="493" mass="52283">MTDVASPTDARSRIGHLSAERRAVLMRRLAERTARPEQPPAPAPRPPAGTDSTVGCSHAQRRVWLAAEISPASAGLHVTTAIRLTGRLDVAALQRAVSTVVARHDGLRTVADDSGPLVRQRVLADATVTVRRLDVDPGAAAGAVEAVRRERFDLRRGPLLRVALLRLDSHDHVLVVVGHHFVMDGGSMGVVVRQLAAVYTAAVRRTPVPLPPHAVQYPDVSAWQWDLLGDGRLERSLDYWRATLAGAGEPLDLPLPKPDGPSAGTVGVHRFTIDGRAARPLRPGGLAPGLLAVYTVLLARYTGRWDQVVGMFVEGRTRAETTGVVGNFTNLVAVRTDLTDRPGFAVAATRVRTAIAGALAHQDAPFEAVVAAAAPPRVVGRPPLVQVAFNLHNHAYGHAGWHGLGAEVWPVSADHDDLDLTLVAVPVHDGTVRAAFEYPAERFAREPVAALAGHLTTLGAGLLARPDRPVSAVPMLPAGETATLLAWGRGPGA</sequence>
<dbReference type="InterPro" id="IPR001242">
    <property type="entry name" value="Condensation_dom"/>
</dbReference>
<dbReference type="CDD" id="cd19531">
    <property type="entry name" value="LCL_NRPS-like"/>
    <property type="match status" value="1"/>
</dbReference>
<accession>A0A8J4E4A3</accession>
<dbReference type="PANTHER" id="PTHR45398:SF1">
    <property type="entry name" value="ENZYME, PUTATIVE (JCVI)-RELATED"/>
    <property type="match status" value="1"/>
</dbReference>
<evidence type="ECO:0000313" key="4">
    <source>
        <dbReference type="Proteomes" id="UP000612585"/>
    </source>
</evidence>
<reference evidence="3" key="1">
    <citation type="submission" date="2021-01" db="EMBL/GenBank/DDBJ databases">
        <title>Whole genome shotgun sequence of Virgisporangium aurantiacum NBRC 16421.</title>
        <authorList>
            <person name="Komaki H."/>
            <person name="Tamura T."/>
        </authorList>
    </citation>
    <scope>NUCLEOTIDE SEQUENCE</scope>
    <source>
        <strain evidence="3">NBRC 16421</strain>
    </source>
</reference>
<dbReference type="GO" id="GO:0008610">
    <property type="term" value="P:lipid biosynthetic process"/>
    <property type="evidence" value="ECO:0007669"/>
    <property type="project" value="UniProtKB-ARBA"/>
</dbReference>
<dbReference type="Gene3D" id="3.30.559.10">
    <property type="entry name" value="Chloramphenicol acetyltransferase-like domain"/>
    <property type="match status" value="1"/>
</dbReference>
<dbReference type="EMBL" id="BOPG01000061">
    <property type="protein sequence ID" value="GIJ60864.1"/>
    <property type="molecule type" value="Genomic_DNA"/>
</dbReference>
<dbReference type="InterPro" id="IPR023213">
    <property type="entry name" value="CAT-like_dom_sf"/>
</dbReference>
<gene>
    <name evidence="3" type="ORF">Vau01_083800</name>
</gene>
<feature type="compositionally biased region" description="Pro residues" evidence="1">
    <location>
        <begin position="37"/>
        <end position="47"/>
    </location>
</feature>
<dbReference type="Pfam" id="PF00668">
    <property type="entry name" value="Condensation"/>
    <property type="match status" value="1"/>
</dbReference>
<proteinExistence type="predicted"/>
<organism evidence="3 4">
    <name type="scientific">Virgisporangium aurantiacum</name>
    <dbReference type="NCBI Taxonomy" id="175570"/>
    <lineage>
        <taxon>Bacteria</taxon>
        <taxon>Bacillati</taxon>
        <taxon>Actinomycetota</taxon>
        <taxon>Actinomycetes</taxon>
        <taxon>Micromonosporales</taxon>
        <taxon>Micromonosporaceae</taxon>
        <taxon>Virgisporangium</taxon>
    </lineage>
</organism>
<keyword evidence="4" id="KW-1185">Reference proteome</keyword>
<dbReference type="AlphaFoldDB" id="A0A8J4E4A3"/>
<feature type="region of interest" description="Disordered" evidence="1">
    <location>
        <begin position="31"/>
        <end position="56"/>
    </location>
</feature>
<dbReference type="PANTHER" id="PTHR45398">
    <property type="match status" value="1"/>
</dbReference>
<dbReference type="Proteomes" id="UP000612585">
    <property type="component" value="Unassembled WGS sequence"/>
</dbReference>
<dbReference type="RefSeq" id="WP_204005513.1">
    <property type="nucleotide sequence ID" value="NZ_BOPG01000061.1"/>
</dbReference>